<gene>
    <name evidence="1" type="ORF">NERG_02335</name>
</gene>
<reference evidence="1" key="1">
    <citation type="submission" date="2011-03" db="EMBL/GenBank/DDBJ databases">
        <title>The Genome Sequence of Nematocida sp1 strain ERTm2.</title>
        <authorList>
            <consortium name="The Broad Institute Genome Sequencing Platform"/>
            <consortium name="The Broad Institute Genome Sequencing Center for Infectious Disease"/>
            <person name="Cuomo C."/>
            <person name="Troemel E."/>
            <person name="Young S.K."/>
            <person name="Zeng Q."/>
            <person name="Gargeya S."/>
            <person name="Fitzgerald M."/>
            <person name="Haas B."/>
            <person name="Abouelleil A."/>
            <person name="Alvarado L."/>
            <person name="Arachchi H.M."/>
            <person name="Berlin A."/>
            <person name="Brown A."/>
            <person name="Chapman S.B."/>
            <person name="Chen Z."/>
            <person name="Dunbar C."/>
            <person name="Freedman E."/>
            <person name="Gearin G."/>
            <person name="Gellesch M."/>
            <person name="Goldberg J."/>
            <person name="Griggs A."/>
            <person name="Gujja S."/>
            <person name="Heilman E.R."/>
            <person name="Heiman D."/>
            <person name="Howarth C."/>
            <person name="Larson L."/>
            <person name="Lui A."/>
            <person name="MacDonald P.J.P."/>
            <person name="Mehta T."/>
            <person name="Montmayeur A."/>
            <person name="Murphy C."/>
            <person name="Neiman D."/>
            <person name="Pearson M."/>
            <person name="Priest M."/>
            <person name="Roberts A."/>
            <person name="Saif S."/>
            <person name="Shea T."/>
            <person name="Shenoy N."/>
            <person name="Sisk P."/>
            <person name="Stolte C."/>
            <person name="Sykes S."/>
            <person name="White J."/>
            <person name="Yandava C."/>
            <person name="Wortman J."/>
            <person name="Nusbaum C."/>
            <person name="Birren B."/>
        </authorList>
    </citation>
    <scope>NUCLEOTIDE SEQUENCE</scope>
    <source>
        <strain evidence="1">ERTm2</strain>
    </source>
</reference>
<accession>H8ZFG4</accession>
<dbReference type="Proteomes" id="UP000005622">
    <property type="component" value="Unassembled WGS sequence"/>
</dbReference>
<dbReference type="AlphaFoldDB" id="H8ZFG4"/>
<dbReference type="EMBL" id="JH604640">
    <property type="protein sequence ID" value="EHY64525.1"/>
    <property type="molecule type" value="Genomic_DNA"/>
</dbReference>
<protein>
    <submittedName>
        <fullName evidence="1">Uncharacterized protein</fullName>
    </submittedName>
</protein>
<organism evidence="1">
    <name type="scientific">Nematocida ausubeli (strain ATCC PRA-371 / ERTm2)</name>
    <name type="common">Nematode killer fungus</name>
    <dbReference type="NCBI Taxonomy" id="1913371"/>
    <lineage>
        <taxon>Eukaryota</taxon>
        <taxon>Fungi</taxon>
        <taxon>Fungi incertae sedis</taxon>
        <taxon>Microsporidia</taxon>
        <taxon>Nematocida</taxon>
    </lineage>
</organism>
<evidence type="ECO:0000313" key="1">
    <source>
        <dbReference type="EMBL" id="EHY64525.1"/>
    </source>
</evidence>
<dbReference type="HOGENOM" id="CLU_085133_0_0_1"/>
<name>H8ZFG4_NEMA1</name>
<proteinExistence type="predicted"/>
<sequence>MSRYNNYYSNNSYNENDVDAHCGCAASMHSRDEYELDVVSRNLKLLPLQKGSEKVRHRLEMMDYCIPKWSALKPGQKIFFIEEELSSRRNSAEKRIYIQFQSYIANFGTHFRNWQNKDYDAAIEELLSYIDNEKVSQFVNPPQKGNGSWEHWFNRFLPYVLYTPYSWEDVETEFTKNYNAYPQEFLQTWKFKNKNKDDALKRLYLDCIRIDELARKKKDNAKNKKQNAKSFENNHKPQMVCKRCSLAGNYY</sequence>